<name>A0A2H0RLX7_9BACT</name>
<dbReference type="Gene3D" id="2.40.30.10">
    <property type="entry name" value="Translation factors"/>
    <property type="match status" value="1"/>
</dbReference>
<dbReference type="GO" id="GO:0006412">
    <property type="term" value="P:translation"/>
    <property type="evidence" value="ECO:0007669"/>
    <property type="project" value="UniProtKB-UniRule"/>
</dbReference>
<evidence type="ECO:0000256" key="2">
    <source>
        <dbReference type="ARBA" id="ARBA00022730"/>
    </source>
</evidence>
<accession>A0A2H0RLX7</accession>
<comment type="caution">
    <text evidence="11">The sequence shown here is derived from an EMBL/GenBank/DDBJ whole genome shotgun (WGS) entry which is preliminary data.</text>
</comment>
<dbReference type="GO" id="GO:0003735">
    <property type="term" value="F:structural constituent of ribosome"/>
    <property type="evidence" value="ECO:0007669"/>
    <property type="project" value="UniProtKB-UniRule"/>
</dbReference>
<reference evidence="11 12" key="1">
    <citation type="submission" date="2017-09" db="EMBL/GenBank/DDBJ databases">
        <title>Depth-based differentiation of microbial function through sediment-hosted aquifers and enrichment of novel symbionts in the deep terrestrial subsurface.</title>
        <authorList>
            <person name="Probst A.J."/>
            <person name="Ladd B."/>
            <person name="Jarett J.K."/>
            <person name="Geller-Mcgrath D.E."/>
            <person name="Sieber C.M."/>
            <person name="Emerson J.B."/>
            <person name="Anantharaman K."/>
            <person name="Thomas B.C."/>
            <person name="Malmstrom R."/>
            <person name="Stieglmeier M."/>
            <person name="Klingl A."/>
            <person name="Woyke T."/>
            <person name="Ryan C.M."/>
            <person name="Banfield J.F."/>
        </authorList>
    </citation>
    <scope>NUCLEOTIDE SEQUENCE [LARGE SCALE GENOMIC DNA]</scope>
    <source>
        <strain evidence="11">CG10_big_fil_rev_8_21_14_0_10_50_16</strain>
    </source>
</reference>
<evidence type="ECO:0000256" key="9">
    <source>
        <dbReference type="RuleBase" id="RU003906"/>
    </source>
</evidence>
<dbReference type="NCBIfam" id="TIGR03625">
    <property type="entry name" value="L3_bact"/>
    <property type="match status" value="1"/>
</dbReference>
<dbReference type="InterPro" id="IPR019927">
    <property type="entry name" value="Ribosomal_uL3_bac/org-type"/>
</dbReference>
<keyword evidence="5 7" id="KW-0687">Ribonucleoprotein</keyword>
<dbReference type="HAMAP" id="MF_01325_B">
    <property type="entry name" value="Ribosomal_uL3_B"/>
    <property type="match status" value="1"/>
</dbReference>
<dbReference type="AlphaFoldDB" id="A0A2H0RLX7"/>
<dbReference type="SUPFAM" id="SSF50447">
    <property type="entry name" value="Translation proteins"/>
    <property type="match status" value="1"/>
</dbReference>
<dbReference type="Pfam" id="PF00297">
    <property type="entry name" value="Ribosomal_L3"/>
    <property type="match status" value="1"/>
</dbReference>
<dbReference type="InterPro" id="IPR000597">
    <property type="entry name" value="Ribosomal_uL3"/>
</dbReference>
<evidence type="ECO:0000256" key="7">
    <source>
        <dbReference type="HAMAP-Rule" id="MF_01325"/>
    </source>
</evidence>
<gene>
    <name evidence="7" type="primary">rplC</name>
    <name evidence="11" type="ORF">COV06_02595</name>
</gene>
<evidence type="ECO:0000256" key="3">
    <source>
        <dbReference type="ARBA" id="ARBA00022884"/>
    </source>
</evidence>
<dbReference type="PANTHER" id="PTHR11229:SF16">
    <property type="entry name" value="LARGE RIBOSOMAL SUBUNIT PROTEIN UL3C"/>
    <property type="match status" value="1"/>
</dbReference>
<comment type="function">
    <text evidence="7 9">One of the primary rRNA binding proteins, it binds directly near the 3'-end of the 23S rRNA, where it nucleates assembly of the 50S subunit.</text>
</comment>
<feature type="region of interest" description="Disordered" evidence="10">
    <location>
        <begin position="125"/>
        <end position="145"/>
    </location>
</feature>
<dbReference type="InterPro" id="IPR019926">
    <property type="entry name" value="Ribosomal_uL3_CS"/>
</dbReference>
<evidence type="ECO:0000313" key="11">
    <source>
        <dbReference type="EMBL" id="PIR47549.1"/>
    </source>
</evidence>
<dbReference type="Proteomes" id="UP000230084">
    <property type="component" value="Unassembled WGS sequence"/>
</dbReference>
<protein>
    <recommendedName>
        <fullName evidence="6 7">Large ribosomal subunit protein uL3</fullName>
    </recommendedName>
</protein>
<dbReference type="GO" id="GO:0019843">
    <property type="term" value="F:rRNA binding"/>
    <property type="evidence" value="ECO:0007669"/>
    <property type="project" value="UniProtKB-UniRule"/>
</dbReference>
<evidence type="ECO:0000313" key="12">
    <source>
        <dbReference type="Proteomes" id="UP000230084"/>
    </source>
</evidence>
<keyword evidence="3 7" id="KW-0694">RNA-binding</keyword>
<dbReference type="PANTHER" id="PTHR11229">
    <property type="entry name" value="50S RIBOSOMAL PROTEIN L3"/>
    <property type="match status" value="1"/>
</dbReference>
<sequence length="203" mass="21684">MKCIIGRKLEMTQVFREDGTVVPVTLIQAGPCTVTDVRTVDANGYAAVQLGYGVQKASRVAKAQLGQWLESGPFQLVKEVRVSDPSNYEVGATVDASIFEAGDKIDVIGTSKGRGFQGVVKRHGFRGSKTTHGNKDQQRMPGSIGATGPQRVFKGMRMAGRMGGDRTTVQNLEIVEVRPNGLVAVKGAVPGSRNSLIVLKSVK</sequence>
<evidence type="ECO:0000256" key="8">
    <source>
        <dbReference type="RuleBase" id="RU003905"/>
    </source>
</evidence>
<dbReference type="EMBL" id="PCYM01000005">
    <property type="protein sequence ID" value="PIR47549.1"/>
    <property type="molecule type" value="Genomic_DNA"/>
</dbReference>
<dbReference type="InterPro" id="IPR009000">
    <property type="entry name" value="Transl_B-barrel_sf"/>
</dbReference>
<evidence type="ECO:0000256" key="1">
    <source>
        <dbReference type="ARBA" id="ARBA00006540"/>
    </source>
</evidence>
<dbReference type="PROSITE" id="PS00474">
    <property type="entry name" value="RIBOSOMAL_L3"/>
    <property type="match status" value="1"/>
</dbReference>
<keyword evidence="2 7" id="KW-0699">rRNA-binding</keyword>
<evidence type="ECO:0000256" key="5">
    <source>
        <dbReference type="ARBA" id="ARBA00023274"/>
    </source>
</evidence>
<proteinExistence type="inferred from homology"/>
<evidence type="ECO:0000256" key="10">
    <source>
        <dbReference type="SAM" id="MobiDB-lite"/>
    </source>
</evidence>
<organism evidence="11 12">
    <name type="scientific">Candidatus Uhrbacteria bacterium CG10_big_fil_rev_8_21_14_0_10_50_16</name>
    <dbReference type="NCBI Taxonomy" id="1975039"/>
    <lineage>
        <taxon>Bacteria</taxon>
        <taxon>Candidatus Uhriibacteriota</taxon>
    </lineage>
</organism>
<evidence type="ECO:0000256" key="6">
    <source>
        <dbReference type="ARBA" id="ARBA00035243"/>
    </source>
</evidence>
<evidence type="ECO:0000256" key="4">
    <source>
        <dbReference type="ARBA" id="ARBA00022980"/>
    </source>
</evidence>
<dbReference type="GO" id="GO:0022625">
    <property type="term" value="C:cytosolic large ribosomal subunit"/>
    <property type="evidence" value="ECO:0007669"/>
    <property type="project" value="TreeGrafter"/>
</dbReference>
<comment type="similarity">
    <text evidence="1 7 8">Belongs to the universal ribosomal protein uL3 family.</text>
</comment>
<comment type="subunit">
    <text evidence="7 9">Part of the 50S ribosomal subunit. Forms a cluster with proteins L14 and L19.</text>
</comment>
<dbReference type="Gene3D" id="3.30.160.810">
    <property type="match status" value="1"/>
</dbReference>
<keyword evidence="4 7" id="KW-0689">Ribosomal protein</keyword>
<dbReference type="FunFam" id="2.40.30.10:FF:000004">
    <property type="entry name" value="50S ribosomal protein L3"/>
    <property type="match status" value="1"/>
</dbReference>